<dbReference type="GO" id="GO:0005096">
    <property type="term" value="F:GTPase activator activity"/>
    <property type="evidence" value="ECO:0007669"/>
    <property type="project" value="UniProtKB-KW"/>
</dbReference>
<dbReference type="InterPro" id="IPR008936">
    <property type="entry name" value="Rho_GTPase_activation_prot"/>
</dbReference>
<dbReference type="KEGG" id="cmk:103182294"/>
<evidence type="ECO:0000259" key="4">
    <source>
        <dbReference type="PROSITE" id="PS50238"/>
    </source>
</evidence>
<keyword evidence="7" id="KW-1185">Reference proteome</keyword>
<dbReference type="PANTHER" id="PTHR14963">
    <property type="entry name" value="RHO GTPASE ACTIVATING PROTEIN 18,19-RELATED"/>
    <property type="match status" value="1"/>
</dbReference>
<dbReference type="PROSITE" id="PS50238">
    <property type="entry name" value="RHOGAP"/>
    <property type="match status" value="1"/>
</dbReference>
<dbReference type="Gene3D" id="1.10.555.10">
    <property type="entry name" value="Rho GTPase activation protein"/>
    <property type="match status" value="1"/>
</dbReference>
<sequence>MDLTPTSQNVILTAYHLNGYSIDGASSSSKETEHPSPGRRHGHYSMNQVGSKSTIEKPRYERSNSQDSLDELSMDYYWNEVDQIHESQDNGQVEQGEMVIKDPDEEETEAEWLKEAGLSGLVNGDTQESIALLATLTRTQAQAVQRRVETFTMIMRKKNKQHFPDVRDIFSTLPMTPKQASHTDEVQAAAANGNEKGNSAKKLERQLGNLDVKNEGIQHAAVFEPDINLEISYSEQAAEMREKSKHGKPKGEDDASLPNYRLPKEKTGITKVGDLAPQDLKKVCSLALIELSALYDTLGVSLKHPKAMKVKCKEVGLFGVPLPLLLEQDNKKIPGTKVPLIFQKLVSHIEEKGLDTEGILRIPGVSSRIKSLCEELEAKFYEGTFNWDNVRQHDAGSILKLFIRELPYPLITVEYLKAFHDIQKLSTRKLQFQALNLLVLLLPNQNQDLLKAMLEFLQRVIDNRESNKMTLNNISVVMAPNLFMFKGFCSKASGLMELSMAAGTSNIMRYLIKYQDLLWTIPKFIMIQVRQRNIENHKKQTKDKAMKKLLKKMAYDKDKYDRSQSEKCLTDSVVLQGVIRVQAPYLSKVSMAIQLTEELKASDILARFQQHLSQSSNGIAEPANKEEVCLYEIGGNIGKRCLDDDTYMKDLYQLNPNAEWVIKPRCQ</sequence>
<dbReference type="SUPFAM" id="SSF48350">
    <property type="entry name" value="GTPase activation domain, GAP"/>
    <property type="match status" value="1"/>
</dbReference>
<evidence type="ECO:0000256" key="3">
    <source>
        <dbReference type="SAM" id="MobiDB-lite"/>
    </source>
</evidence>
<evidence type="ECO:0000256" key="1">
    <source>
        <dbReference type="ARBA" id="ARBA00022468"/>
    </source>
</evidence>
<evidence type="ECO:0000256" key="2">
    <source>
        <dbReference type="ARBA" id="ARBA00055252"/>
    </source>
</evidence>
<organism evidence="5">
    <name type="scientific">Callorhinchus milii</name>
    <name type="common">Ghost shark</name>
    <dbReference type="NCBI Taxonomy" id="7868"/>
    <lineage>
        <taxon>Eukaryota</taxon>
        <taxon>Metazoa</taxon>
        <taxon>Chordata</taxon>
        <taxon>Craniata</taxon>
        <taxon>Vertebrata</taxon>
        <taxon>Chondrichthyes</taxon>
        <taxon>Holocephali</taxon>
        <taxon>Chimaeriformes</taxon>
        <taxon>Callorhinchidae</taxon>
        <taxon>Callorhinchus</taxon>
    </lineage>
</organism>
<dbReference type="GO" id="GO:0030833">
    <property type="term" value="P:regulation of actin filament polymerization"/>
    <property type="evidence" value="ECO:0007669"/>
    <property type="project" value="TreeGrafter"/>
</dbReference>
<reference evidence="5 7" key="3">
    <citation type="journal article" date="2014" name="Nature">
        <title>Elephant shark genome provides unique insights into gnathostome evolution.</title>
        <authorList>
            <consortium name="International Elephant Shark Genome Sequencing Consortium"/>
            <person name="Venkatesh B."/>
            <person name="Lee A.P."/>
            <person name="Ravi V."/>
            <person name="Maurya A.K."/>
            <person name="Lian M.M."/>
            <person name="Swann J.B."/>
            <person name="Ohta Y."/>
            <person name="Flajnik M.F."/>
            <person name="Sutoh Y."/>
            <person name="Kasahara M."/>
            <person name="Hoon S."/>
            <person name="Gangu V."/>
            <person name="Roy S.W."/>
            <person name="Irimia M."/>
            <person name="Korzh V."/>
            <person name="Kondrychyn I."/>
            <person name="Lim Z.W."/>
            <person name="Tay B.H."/>
            <person name="Tohari S."/>
            <person name="Kong K.W."/>
            <person name="Ho S."/>
            <person name="Lorente-Galdos B."/>
            <person name="Quilez J."/>
            <person name="Marques-Bonet T."/>
            <person name="Raney B.J."/>
            <person name="Ingham P.W."/>
            <person name="Tay A."/>
            <person name="Hillier L.W."/>
            <person name="Minx P."/>
            <person name="Boehm T."/>
            <person name="Wilson R.K."/>
            <person name="Brenner S."/>
            <person name="Warren W.C."/>
        </authorList>
    </citation>
    <scope>NUCLEOTIDE SEQUENCE</scope>
    <source>
        <tissue evidence="5">Intestine</tissue>
    </source>
</reference>
<reference evidence="6" key="4">
    <citation type="submission" date="2025-05" db="UniProtKB">
        <authorList>
            <consortium name="Ensembl"/>
        </authorList>
    </citation>
    <scope>IDENTIFICATION</scope>
</reference>
<dbReference type="CTD" id="93663"/>
<accession>V9KA89</accession>
<name>V9KA89_CALMI</name>
<evidence type="ECO:0000313" key="7">
    <source>
        <dbReference type="Proteomes" id="UP000314986"/>
    </source>
</evidence>
<dbReference type="Pfam" id="PF25442">
    <property type="entry name" value="Ubiquitin_RHG40_C"/>
    <property type="match status" value="1"/>
</dbReference>
<feature type="compositionally biased region" description="Basic and acidic residues" evidence="3">
    <location>
        <begin position="54"/>
        <end position="64"/>
    </location>
</feature>
<feature type="region of interest" description="Disordered" evidence="3">
    <location>
        <begin position="25"/>
        <end position="66"/>
    </location>
</feature>
<dbReference type="GeneID" id="103182294"/>
<feature type="region of interest" description="Disordered" evidence="3">
    <location>
        <begin position="238"/>
        <end position="261"/>
    </location>
</feature>
<feature type="domain" description="Rho-GAP" evidence="4">
    <location>
        <begin position="320"/>
        <end position="519"/>
    </location>
</feature>
<dbReference type="Proteomes" id="UP000314986">
    <property type="component" value="Unassembled WGS sequence"/>
</dbReference>
<dbReference type="InterPro" id="IPR000198">
    <property type="entry name" value="RhoGAP_dom"/>
</dbReference>
<dbReference type="OMA" id="QHNMESQ"/>
<dbReference type="AlphaFoldDB" id="V9KA89"/>
<dbReference type="GO" id="GO:0007165">
    <property type="term" value="P:signal transduction"/>
    <property type="evidence" value="ECO:0007669"/>
    <property type="project" value="InterPro"/>
</dbReference>
<dbReference type="SMART" id="SM00324">
    <property type="entry name" value="RhoGAP"/>
    <property type="match status" value="1"/>
</dbReference>
<proteinExistence type="evidence at transcript level"/>
<dbReference type="EMBL" id="JW862121">
    <property type="protein sequence ID" value="AFO94638.1"/>
    <property type="molecule type" value="mRNA"/>
</dbReference>
<dbReference type="GeneTree" id="ENSGT00940000157142"/>
<keyword evidence="1" id="KW-0343">GTPase activation</keyword>
<protein>
    <submittedName>
        <fullName evidence="5 6">Rho GTPase-activating protein 18</fullName>
    </submittedName>
</protein>
<dbReference type="Pfam" id="PF00620">
    <property type="entry name" value="RhoGAP"/>
    <property type="match status" value="1"/>
</dbReference>
<dbReference type="OrthoDB" id="27680at2759"/>
<gene>
    <name evidence="6" type="primary">arhgap18</name>
</gene>
<dbReference type="Ensembl" id="ENSCMIT00000025366.1">
    <property type="protein sequence ID" value="ENSCMIP00000024954.1"/>
    <property type="gene ID" value="ENSCMIG00000011006.1"/>
</dbReference>
<dbReference type="CDD" id="cd04391">
    <property type="entry name" value="RhoGAP_ARHGAP18"/>
    <property type="match status" value="1"/>
</dbReference>
<dbReference type="GO" id="GO:0051056">
    <property type="term" value="P:regulation of small GTPase mediated signal transduction"/>
    <property type="evidence" value="ECO:0007669"/>
    <property type="project" value="TreeGrafter"/>
</dbReference>
<dbReference type="PANTHER" id="PTHR14963:SF6">
    <property type="entry name" value="RHO GTPASE-ACTIVATING PROTEIN 18"/>
    <property type="match status" value="1"/>
</dbReference>
<evidence type="ECO:0000313" key="6">
    <source>
        <dbReference type="Ensembl" id="ENSCMIP00000024954.1"/>
    </source>
</evidence>
<comment type="function">
    <text evidence="2">GTPase activator for the Rho-type GTPases by converting them to an inactive GDP-bound state.</text>
</comment>
<dbReference type="InterPro" id="IPR057323">
    <property type="entry name" value="RHG40/28/18_ubiquitin"/>
</dbReference>
<dbReference type="FunFam" id="1.10.555.10:FF:000018">
    <property type="entry name" value="Rho GTPase activating protein 28"/>
    <property type="match status" value="1"/>
</dbReference>
<dbReference type="GO" id="GO:0005737">
    <property type="term" value="C:cytoplasm"/>
    <property type="evidence" value="ECO:0007669"/>
    <property type="project" value="TreeGrafter"/>
</dbReference>
<reference evidence="7" key="1">
    <citation type="journal article" date="2006" name="Science">
        <title>Ancient noncoding elements conserved in the human genome.</title>
        <authorList>
            <person name="Venkatesh B."/>
            <person name="Kirkness E.F."/>
            <person name="Loh Y.H."/>
            <person name="Halpern A.L."/>
            <person name="Lee A.P."/>
            <person name="Johnson J."/>
            <person name="Dandona N."/>
            <person name="Viswanathan L.D."/>
            <person name="Tay A."/>
            <person name="Venter J.C."/>
            <person name="Strausberg R.L."/>
            <person name="Brenner S."/>
        </authorList>
    </citation>
    <scope>NUCLEOTIDE SEQUENCE [LARGE SCALE GENOMIC DNA]</scope>
</reference>
<evidence type="ECO:0000313" key="5">
    <source>
        <dbReference type="EMBL" id="AFO94638.1"/>
    </source>
</evidence>
<reference evidence="7" key="2">
    <citation type="journal article" date="2007" name="PLoS Biol.">
        <title>Survey sequencing and comparative analysis of the elephant shark (Callorhinchus milii) genome.</title>
        <authorList>
            <person name="Venkatesh B."/>
            <person name="Kirkness E.F."/>
            <person name="Loh Y.H."/>
            <person name="Halpern A.L."/>
            <person name="Lee A.P."/>
            <person name="Johnson J."/>
            <person name="Dandona N."/>
            <person name="Viswanathan L.D."/>
            <person name="Tay A."/>
            <person name="Venter J.C."/>
            <person name="Strausberg R.L."/>
            <person name="Brenner S."/>
        </authorList>
    </citation>
    <scope>NUCLEOTIDE SEQUENCE [LARGE SCALE GENOMIC DNA]</scope>
</reference>